<proteinExistence type="inferred from homology"/>
<feature type="transmembrane region" description="Helical" evidence="6">
    <location>
        <begin position="33"/>
        <end position="56"/>
    </location>
</feature>
<dbReference type="Proteomes" id="UP001061999">
    <property type="component" value="Unassembled WGS sequence"/>
</dbReference>
<evidence type="ECO:0000256" key="2">
    <source>
        <dbReference type="ARBA" id="ARBA00008974"/>
    </source>
</evidence>
<evidence type="ECO:0000256" key="4">
    <source>
        <dbReference type="ARBA" id="ARBA00022989"/>
    </source>
</evidence>
<dbReference type="Pfam" id="PF02133">
    <property type="entry name" value="Transp_cyt_pur"/>
    <property type="match status" value="1"/>
</dbReference>
<evidence type="ECO:0000256" key="3">
    <source>
        <dbReference type="ARBA" id="ARBA00022692"/>
    </source>
</evidence>
<accession>A0ABT3FEL0</accession>
<keyword evidence="3 6" id="KW-0812">Transmembrane</keyword>
<dbReference type="RefSeq" id="WP_264431452.1">
    <property type="nucleotide sequence ID" value="NZ_JAOSHO010000543.1"/>
</dbReference>
<protein>
    <submittedName>
        <fullName evidence="7">Cytosine permease</fullName>
    </submittedName>
</protein>
<evidence type="ECO:0000256" key="6">
    <source>
        <dbReference type="SAM" id="Phobius"/>
    </source>
</evidence>
<gene>
    <name evidence="7" type="ORF">OC610_24180</name>
</gene>
<keyword evidence="5 6" id="KW-0472">Membrane</keyword>
<evidence type="ECO:0000256" key="1">
    <source>
        <dbReference type="ARBA" id="ARBA00004141"/>
    </source>
</evidence>
<feature type="transmembrane region" description="Helical" evidence="6">
    <location>
        <begin position="68"/>
        <end position="85"/>
    </location>
</feature>
<evidence type="ECO:0000256" key="5">
    <source>
        <dbReference type="ARBA" id="ARBA00023136"/>
    </source>
</evidence>
<comment type="similarity">
    <text evidence="2">Belongs to the purine-cytosine permease (2.A.39) family.</text>
</comment>
<name>A0ABT3FEL0_9PSED</name>
<keyword evidence="4 6" id="KW-1133">Transmembrane helix</keyword>
<dbReference type="InterPro" id="IPR001248">
    <property type="entry name" value="Pur-cyt_permease"/>
</dbReference>
<dbReference type="EMBL" id="JAOSHO010000543">
    <property type="protein sequence ID" value="MCW1247534.1"/>
    <property type="molecule type" value="Genomic_DNA"/>
</dbReference>
<sequence length="118" mass="12967">SAINLVDYYCITRERYDVPALADPNGRYGRWNILGISVYVFGVLVQLPFIATKFYTGPLVAAMGDVDISWIIGLVLPAGVYYLAAKKWHSAVPDQLILPVEQDAVDAQPSRAGRIQAV</sequence>
<evidence type="ECO:0000313" key="8">
    <source>
        <dbReference type="Proteomes" id="UP001061999"/>
    </source>
</evidence>
<dbReference type="Gene3D" id="1.10.4160.10">
    <property type="entry name" value="Hydantoin permease"/>
    <property type="match status" value="1"/>
</dbReference>
<comment type="subcellular location">
    <subcellularLocation>
        <location evidence="1">Membrane</location>
        <topology evidence="1">Multi-pass membrane protein</topology>
    </subcellularLocation>
</comment>
<keyword evidence="8" id="KW-1185">Reference proteome</keyword>
<evidence type="ECO:0000313" key="7">
    <source>
        <dbReference type="EMBL" id="MCW1247534.1"/>
    </source>
</evidence>
<reference evidence="7" key="1">
    <citation type="submission" date="2022-07" db="EMBL/GenBank/DDBJ databases">
        <title>Pseudomonas agronomica sp. nov.: a novel bacterium with biotechnological application in the synthesis of biofertilizers from valorized agricultural residues.</title>
        <authorList>
            <person name="Robas M."/>
            <person name="Fernandez V.M."/>
            <person name="Luna L."/>
            <person name="Provanza A."/>
            <person name="Jimenez P.A."/>
        </authorList>
    </citation>
    <scope>NUCLEOTIDE SEQUENCE</scope>
    <source>
        <strain evidence="7">SAICEU22T</strain>
    </source>
</reference>
<feature type="non-terminal residue" evidence="7">
    <location>
        <position position="1"/>
    </location>
</feature>
<organism evidence="7 8">
    <name type="scientific">Pseudomonas agronomica</name>
    <dbReference type="NCBI Taxonomy" id="2979328"/>
    <lineage>
        <taxon>Bacteria</taxon>
        <taxon>Pseudomonadati</taxon>
        <taxon>Pseudomonadota</taxon>
        <taxon>Gammaproteobacteria</taxon>
        <taxon>Pseudomonadales</taxon>
        <taxon>Pseudomonadaceae</taxon>
        <taxon>Pseudomonas</taxon>
    </lineage>
</organism>
<comment type="caution">
    <text evidence="7">The sequence shown here is derived from an EMBL/GenBank/DDBJ whole genome shotgun (WGS) entry which is preliminary data.</text>
</comment>